<dbReference type="Gene3D" id="1.20.1050.10">
    <property type="match status" value="1"/>
</dbReference>
<feature type="domain" description="GST N-terminal" evidence="3">
    <location>
        <begin position="92"/>
        <end position="173"/>
    </location>
</feature>
<dbReference type="EMBL" id="JABSTR010000008">
    <property type="protein sequence ID" value="KAH9377772.1"/>
    <property type="molecule type" value="Genomic_DNA"/>
</dbReference>
<evidence type="ECO:0008006" key="7">
    <source>
        <dbReference type="Google" id="ProtNLM"/>
    </source>
</evidence>
<dbReference type="InterPro" id="IPR036249">
    <property type="entry name" value="Thioredoxin-like_sf"/>
</dbReference>
<dbReference type="SFLD" id="SFLDG00358">
    <property type="entry name" value="Main_(cytGST)"/>
    <property type="match status" value="1"/>
</dbReference>
<evidence type="ECO:0000256" key="1">
    <source>
        <dbReference type="ARBA" id="ARBA00011738"/>
    </source>
</evidence>
<keyword evidence="6" id="KW-1185">Reference proteome</keyword>
<dbReference type="InterPro" id="IPR040079">
    <property type="entry name" value="Glutathione_S-Trfase"/>
</dbReference>
<dbReference type="SFLD" id="SFLDS00019">
    <property type="entry name" value="Glutathione_Transferase_(cytos"/>
    <property type="match status" value="1"/>
</dbReference>
<dbReference type="PANTHER" id="PTHR43969:SF9">
    <property type="entry name" value="GLUTATHIONE S TRANSFERASE D10, ISOFORM A-RELATED"/>
    <property type="match status" value="1"/>
</dbReference>
<dbReference type="OrthoDB" id="2309723at2759"/>
<organism evidence="5 6">
    <name type="scientific">Haemaphysalis longicornis</name>
    <name type="common">Bush tick</name>
    <dbReference type="NCBI Taxonomy" id="44386"/>
    <lineage>
        <taxon>Eukaryota</taxon>
        <taxon>Metazoa</taxon>
        <taxon>Ecdysozoa</taxon>
        <taxon>Arthropoda</taxon>
        <taxon>Chelicerata</taxon>
        <taxon>Arachnida</taxon>
        <taxon>Acari</taxon>
        <taxon>Parasitiformes</taxon>
        <taxon>Ixodida</taxon>
        <taxon>Ixodoidea</taxon>
        <taxon>Ixodidae</taxon>
        <taxon>Haemaphysalinae</taxon>
        <taxon>Haemaphysalis</taxon>
    </lineage>
</organism>
<dbReference type="SUPFAM" id="SSF47616">
    <property type="entry name" value="GST C-terminal domain-like"/>
    <property type="match status" value="1"/>
</dbReference>
<dbReference type="Gene3D" id="3.40.30.10">
    <property type="entry name" value="Glutaredoxin"/>
    <property type="match status" value="1"/>
</dbReference>
<evidence type="ECO:0000313" key="5">
    <source>
        <dbReference type="EMBL" id="KAH9377772.1"/>
    </source>
</evidence>
<dbReference type="InterPro" id="IPR004045">
    <property type="entry name" value="Glutathione_S-Trfase_N"/>
</dbReference>
<name>A0A9J6GTZ7_HAELO</name>
<protein>
    <recommendedName>
        <fullName evidence="7">Glutathione S-transferase</fullName>
    </recommendedName>
</protein>
<evidence type="ECO:0000259" key="3">
    <source>
        <dbReference type="PROSITE" id="PS50404"/>
    </source>
</evidence>
<dbReference type="PROSITE" id="PS50404">
    <property type="entry name" value="GST_NTER"/>
    <property type="match status" value="1"/>
</dbReference>
<dbReference type="CDD" id="cd03045">
    <property type="entry name" value="GST_N_Delta_Epsilon"/>
    <property type="match status" value="1"/>
</dbReference>
<accession>A0A9J6GTZ7</accession>
<dbReference type="FunFam" id="3.40.30.10:FF:000034">
    <property type="entry name" value="glutathione S-transferase 1"/>
    <property type="match status" value="1"/>
</dbReference>
<dbReference type="Pfam" id="PF02798">
    <property type="entry name" value="GST_N"/>
    <property type="match status" value="1"/>
</dbReference>
<dbReference type="OMA" id="RPRFWDN"/>
<dbReference type="PROSITE" id="PS50405">
    <property type="entry name" value="GST_CTER"/>
    <property type="match status" value="1"/>
</dbReference>
<dbReference type="PANTHER" id="PTHR43969">
    <property type="entry name" value="GLUTATHIONE S TRANSFERASE D10, ISOFORM A-RELATED"/>
    <property type="match status" value="1"/>
</dbReference>
<dbReference type="InterPro" id="IPR010987">
    <property type="entry name" value="Glutathione-S-Trfase_C-like"/>
</dbReference>
<feature type="compositionally biased region" description="Basic and acidic residues" evidence="2">
    <location>
        <begin position="54"/>
        <end position="67"/>
    </location>
</feature>
<sequence>MSRNARNRPPSPTPALYISVCINGRERCAEVAGIAGRRRPCKTPLGGGSSSPSRGREAPLKKHAPEATHRSVASLTCVVVELRSRSRLAAAMPAVLYNLIGSPPCGFVRSVAKHIGVELELKNLDLAKKEHLTEDFLKINPFHKVPTLDDDGFVVYESNAIVYYLLRKHAPESELYPACPRGRTRVDQVLAAVSSTVQPHLVAFFRPRFWHNTKPTEEELKNFEENVLKGFEHLIADDKKFAVGDKLTLADLTIVANLVLALECGSTDLSKFPKLAAYYERVKPEVPYFEEIYRPAIAHIQQRWSELK</sequence>
<dbReference type="AlphaFoldDB" id="A0A9J6GTZ7"/>
<dbReference type="InterPro" id="IPR004046">
    <property type="entry name" value="GST_C"/>
</dbReference>
<evidence type="ECO:0000313" key="6">
    <source>
        <dbReference type="Proteomes" id="UP000821853"/>
    </source>
</evidence>
<dbReference type="GO" id="GO:0004364">
    <property type="term" value="F:glutathione transferase activity"/>
    <property type="evidence" value="ECO:0007669"/>
    <property type="project" value="TreeGrafter"/>
</dbReference>
<dbReference type="Proteomes" id="UP000821853">
    <property type="component" value="Unassembled WGS sequence"/>
</dbReference>
<proteinExistence type="predicted"/>
<dbReference type="VEuPathDB" id="VectorBase:HLOH_062905"/>
<evidence type="ECO:0000256" key="2">
    <source>
        <dbReference type="SAM" id="MobiDB-lite"/>
    </source>
</evidence>
<gene>
    <name evidence="5" type="ORF">HPB48_012187</name>
</gene>
<dbReference type="GO" id="GO:0006749">
    <property type="term" value="P:glutathione metabolic process"/>
    <property type="evidence" value="ECO:0007669"/>
    <property type="project" value="TreeGrafter"/>
</dbReference>
<dbReference type="InterPro" id="IPR036282">
    <property type="entry name" value="Glutathione-S-Trfase_C_sf"/>
</dbReference>
<comment type="caution">
    <text evidence="5">The sequence shown here is derived from an EMBL/GenBank/DDBJ whole genome shotgun (WGS) entry which is preliminary data.</text>
</comment>
<dbReference type="Pfam" id="PF14497">
    <property type="entry name" value="GST_C_3"/>
    <property type="match status" value="1"/>
</dbReference>
<evidence type="ECO:0000259" key="4">
    <source>
        <dbReference type="PROSITE" id="PS50405"/>
    </source>
</evidence>
<dbReference type="SUPFAM" id="SSF52833">
    <property type="entry name" value="Thioredoxin-like"/>
    <property type="match status" value="1"/>
</dbReference>
<feature type="domain" description="GST C-terminal" evidence="4">
    <location>
        <begin position="179"/>
        <end position="307"/>
    </location>
</feature>
<reference evidence="5 6" key="1">
    <citation type="journal article" date="2020" name="Cell">
        <title>Large-Scale Comparative Analyses of Tick Genomes Elucidate Their Genetic Diversity and Vector Capacities.</title>
        <authorList>
            <consortium name="Tick Genome and Microbiome Consortium (TIGMIC)"/>
            <person name="Jia N."/>
            <person name="Wang J."/>
            <person name="Shi W."/>
            <person name="Du L."/>
            <person name="Sun Y."/>
            <person name="Zhan W."/>
            <person name="Jiang J.F."/>
            <person name="Wang Q."/>
            <person name="Zhang B."/>
            <person name="Ji P."/>
            <person name="Bell-Sakyi L."/>
            <person name="Cui X.M."/>
            <person name="Yuan T.T."/>
            <person name="Jiang B.G."/>
            <person name="Yang W.F."/>
            <person name="Lam T.T."/>
            <person name="Chang Q.C."/>
            <person name="Ding S.J."/>
            <person name="Wang X.J."/>
            <person name="Zhu J.G."/>
            <person name="Ruan X.D."/>
            <person name="Zhao L."/>
            <person name="Wei J.T."/>
            <person name="Ye R.Z."/>
            <person name="Que T.C."/>
            <person name="Du C.H."/>
            <person name="Zhou Y.H."/>
            <person name="Cheng J.X."/>
            <person name="Dai P.F."/>
            <person name="Guo W.B."/>
            <person name="Han X.H."/>
            <person name="Huang E.J."/>
            <person name="Li L.F."/>
            <person name="Wei W."/>
            <person name="Gao Y.C."/>
            <person name="Liu J.Z."/>
            <person name="Shao H.Z."/>
            <person name="Wang X."/>
            <person name="Wang C.C."/>
            <person name="Yang T.C."/>
            <person name="Huo Q.B."/>
            <person name="Li W."/>
            <person name="Chen H.Y."/>
            <person name="Chen S.E."/>
            <person name="Zhou L.G."/>
            <person name="Ni X.B."/>
            <person name="Tian J.H."/>
            <person name="Sheng Y."/>
            <person name="Liu T."/>
            <person name="Pan Y.S."/>
            <person name="Xia L.Y."/>
            <person name="Li J."/>
            <person name="Zhao F."/>
            <person name="Cao W.C."/>
        </authorList>
    </citation>
    <scope>NUCLEOTIDE SEQUENCE [LARGE SCALE GENOMIC DNA]</scope>
    <source>
        <strain evidence="5">HaeL-2018</strain>
    </source>
</reference>
<feature type="region of interest" description="Disordered" evidence="2">
    <location>
        <begin position="40"/>
        <end position="67"/>
    </location>
</feature>
<comment type="subunit">
    <text evidence="1">Homodimer.</text>
</comment>